<dbReference type="InterPro" id="IPR050348">
    <property type="entry name" value="Protein-Tyr_Phosphatase"/>
</dbReference>
<dbReference type="GO" id="GO:0004725">
    <property type="term" value="F:protein tyrosine phosphatase activity"/>
    <property type="evidence" value="ECO:0007669"/>
    <property type="project" value="InterPro"/>
</dbReference>
<dbReference type="AlphaFoldDB" id="A0A1C1CDS4"/>
<feature type="compositionally biased region" description="Acidic residues" evidence="2">
    <location>
        <begin position="538"/>
        <end position="550"/>
    </location>
</feature>
<dbReference type="PROSITE" id="PS50055">
    <property type="entry name" value="TYR_PHOSPHATASE_PTP"/>
    <property type="match status" value="1"/>
</dbReference>
<dbReference type="EMBL" id="LGRB01000015">
    <property type="protein sequence ID" value="OCT46659.1"/>
    <property type="molecule type" value="Genomic_DNA"/>
</dbReference>
<evidence type="ECO:0000313" key="5">
    <source>
        <dbReference type="EMBL" id="OCT46659.1"/>
    </source>
</evidence>
<dbReference type="Proteomes" id="UP000094526">
    <property type="component" value="Unassembled WGS sequence"/>
</dbReference>
<comment type="caution">
    <text evidence="5">The sequence shown here is derived from an EMBL/GenBank/DDBJ whole genome shotgun (WGS) entry which is preliminary data.</text>
</comment>
<keyword evidence="6" id="KW-1185">Reference proteome</keyword>
<dbReference type="SMART" id="SM00404">
    <property type="entry name" value="PTPc_motif"/>
    <property type="match status" value="1"/>
</dbReference>
<feature type="compositionally biased region" description="Acidic residues" evidence="2">
    <location>
        <begin position="516"/>
        <end position="529"/>
    </location>
</feature>
<reference evidence="6" key="1">
    <citation type="submission" date="2015-07" db="EMBL/GenBank/DDBJ databases">
        <authorList>
            <person name="Teixeira M.M."/>
            <person name="Souza R.C."/>
            <person name="Almeida L.G."/>
            <person name="Vicente V.A."/>
            <person name="de Hoog S."/>
            <person name="Bocca A.L."/>
            <person name="de Almeida S.R."/>
            <person name="Vasconcelos A.T."/>
            <person name="Felipe M.S."/>
        </authorList>
    </citation>
    <scope>NUCLEOTIDE SEQUENCE [LARGE SCALE GENOMIC DNA]</scope>
    <source>
        <strain evidence="6">KSF</strain>
    </source>
</reference>
<dbReference type="VEuPathDB" id="FungiDB:G647_01384"/>
<organism evidence="5 6">
    <name type="scientific">Cladophialophora carrionii</name>
    <dbReference type="NCBI Taxonomy" id="86049"/>
    <lineage>
        <taxon>Eukaryota</taxon>
        <taxon>Fungi</taxon>
        <taxon>Dikarya</taxon>
        <taxon>Ascomycota</taxon>
        <taxon>Pezizomycotina</taxon>
        <taxon>Eurotiomycetes</taxon>
        <taxon>Chaetothyriomycetidae</taxon>
        <taxon>Chaetothyriales</taxon>
        <taxon>Herpotrichiellaceae</taxon>
        <taxon>Cladophialophora</taxon>
    </lineage>
</organism>
<proteinExistence type="inferred from homology"/>
<evidence type="ECO:0000313" key="6">
    <source>
        <dbReference type="Proteomes" id="UP000094526"/>
    </source>
</evidence>
<dbReference type="PROSITE" id="PS50056">
    <property type="entry name" value="TYR_PHOSPHATASE_2"/>
    <property type="match status" value="1"/>
</dbReference>
<name>A0A1C1CDS4_9EURO</name>
<feature type="region of interest" description="Disordered" evidence="2">
    <location>
        <begin position="1"/>
        <end position="51"/>
    </location>
</feature>
<dbReference type="PANTHER" id="PTHR19134">
    <property type="entry name" value="RECEPTOR-TYPE TYROSINE-PROTEIN PHOSPHATASE"/>
    <property type="match status" value="1"/>
</dbReference>
<dbReference type="PANTHER" id="PTHR19134:SF449">
    <property type="entry name" value="TYROSINE-PROTEIN PHOSPHATASE 1"/>
    <property type="match status" value="1"/>
</dbReference>
<accession>A0A1C1CDS4</accession>
<feature type="compositionally biased region" description="Basic and acidic residues" evidence="2">
    <location>
        <begin position="573"/>
        <end position="593"/>
    </location>
</feature>
<dbReference type="VEuPathDB" id="FungiDB:CLCR_01885"/>
<dbReference type="PROSITE" id="PS00383">
    <property type="entry name" value="TYR_PHOSPHATASE_1"/>
    <property type="match status" value="1"/>
</dbReference>
<feature type="region of interest" description="Disordered" evidence="2">
    <location>
        <begin position="388"/>
        <end position="430"/>
    </location>
</feature>
<dbReference type="OrthoDB" id="10253954at2759"/>
<feature type="compositionally biased region" description="Polar residues" evidence="2">
    <location>
        <begin position="27"/>
        <end position="37"/>
    </location>
</feature>
<dbReference type="SUPFAM" id="SSF52799">
    <property type="entry name" value="(Phosphotyrosine protein) phosphatases II"/>
    <property type="match status" value="1"/>
</dbReference>
<evidence type="ECO:0000256" key="2">
    <source>
        <dbReference type="SAM" id="MobiDB-lite"/>
    </source>
</evidence>
<dbReference type="InterPro" id="IPR029021">
    <property type="entry name" value="Prot-tyrosine_phosphatase-like"/>
</dbReference>
<evidence type="ECO:0000256" key="1">
    <source>
        <dbReference type="ARBA" id="ARBA00009649"/>
    </source>
</evidence>
<feature type="region of interest" description="Disordered" evidence="2">
    <location>
        <begin position="227"/>
        <end position="291"/>
    </location>
</feature>
<dbReference type="PRINTS" id="PR00700">
    <property type="entry name" value="PRTYPHPHTASE"/>
</dbReference>
<evidence type="ECO:0000259" key="3">
    <source>
        <dbReference type="PROSITE" id="PS50055"/>
    </source>
</evidence>
<sequence>MPQSLTLTPPQAAVKRQRSQELPLSPSRPTSSGQAPSNGPLGGPDDSADRVTVRIPPYLNKTKAKISLAFQELEWKQRFRLQHGFQNPHTSPFRVDRSKTVFKRNRYGNVQPWDASRVRLKKPIGGSDYVNASPIVLKSRKAKNTPGGTSTPVSARQSSSTLVAQNEYRYIATQGPKEGQFSHFWHMVMQETPGDVGVVIMLTQHVEGNKEKCAQYYPVSMENPTMILPAQEGGDEDGEPGPVDDGDPFLDSPTGSADADSLCADSEASQTSDAADEDDKSQEHDPAGSVTLLSSHYDAKIGCEVRKLRLTIDDESKTIYHYYFGGWPDFAKPEAEDRTALLELTKVSKAVAGDAPRIVHCSAGVGRTGTWIALDFLLQELEAGRLAECDPSSSATPPLPNPAQTSTTANGTWGTSGPPRASTPEPKDEEDVIWETVNTLREQRMMMVMNELQYQFIYEVLKEAFIEKYAEKETGPVVVEVQEPSPKVARKKSPSVFGGMYQGTKVGSVKGNADTVSEEAESEAETEVMDGEKTREDADMDSSTSDEEGEATERRDLAASVGEDPYAAVAPETIREGQEKVEQNEIRDHELKR</sequence>
<comment type="similarity">
    <text evidence="1">Belongs to the protein-tyrosine phosphatase family. Non-receptor class subfamily.</text>
</comment>
<feature type="domain" description="Tyrosine-protein phosphatase" evidence="3">
    <location>
        <begin position="103"/>
        <end position="464"/>
    </location>
</feature>
<dbReference type="InterPro" id="IPR016130">
    <property type="entry name" value="Tyr_Pase_AS"/>
</dbReference>
<feature type="region of interest" description="Disordered" evidence="2">
    <location>
        <begin position="508"/>
        <end position="593"/>
    </location>
</feature>
<protein>
    <submittedName>
        <fullName evidence="5">Protein-tyrosine phosphatase domain containing protein</fullName>
    </submittedName>
</protein>
<dbReference type="SMART" id="SM00194">
    <property type="entry name" value="PTPc"/>
    <property type="match status" value="1"/>
</dbReference>
<dbReference type="Pfam" id="PF00102">
    <property type="entry name" value="Y_phosphatase"/>
    <property type="match status" value="3"/>
</dbReference>
<gene>
    <name evidence="5" type="ORF">CLCR_01885</name>
</gene>
<dbReference type="InterPro" id="IPR000387">
    <property type="entry name" value="Tyr_Pase_dom"/>
</dbReference>
<evidence type="ECO:0000259" key="4">
    <source>
        <dbReference type="PROSITE" id="PS50056"/>
    </source>
</evidence>
<feature type="compositionally biased region" description="Acidic residues" evidence="2">
    <location>
        <begin position="233"/>
        <end position="248"/>
    </location>
</feature>
<dbReference type="STRING" id="86049.A0A1C1CDS4"/>
<dbReference type="Gene3D" id="3.90.190.10">
    <property type="entry name" value="Protein tyrosine phosphatase superfamily"/>
    <property type="match status" value="1"/>
</dbReference>
<dbReference type="eggNOG" id="KOG0789">
    <property type="taxonomic scope" value="Eukaryota"/>
</dbReference>
<dbReference type="InterPro" id="IPR003595">
    <property type="entry name" value="Tyr_Pase_cat"/>
</dbReference>
<feature type="compositionally biased region" description="Polar residues" evidence="2">
    <location>
        <begin position="391"/>
        <end position="415"/>
    </location>
</feature>
<feature type="domain" description="Tyrosine specific protein phosphatases" evidence="4">
    <location>
        <begin position="339"/>
        <end position="455"/>
    </location>
</feature>
<dbReference type="InterPro" id="IPR000242">
    <property type="entry name" value="PTP_cat"/>
</dbReference>